<name>A0A7H0GQB7_9BURK</name>
<dbReference type="InterPro" id="IPR012312">
    <property type="entry name" value="Hemerythrin-like"/>
</dbReference>
<keyword evidence="3" id="KW-1185">Reference proteome</keyword>
<gene>
    <name evidence="2" type="ORF">H9K75_09755</name>
</gene>
<accession>A0A7H0GQB7</accession>
<protein>
    <submittedName>
        <fullName evidence="2">Hemerythrin domain-containing protein</fullName>
    </submittedName>
</protein>
<dbReference type="EMBL" id="CP060783">
    <property type="protein sequence ID" value="QNP50483.1"/>
    <property type="molecule type" value="Genomic_DNA"/>
</dbReference>
<proteinExistence type="predicted"/>
<dbReference type="Proteomes" id="UP000516028">
    <property type="component" value="Chromosome"/>
</dbReference>
<sequence>MLDACHDRVRLSLKLLADLRRYLGEKGCDDSARQAARDVLRYFDVAAPLHHEDEELHIFPALKMRCAGDARIQSLVRQLEQDHEEMHQFWNPVVREALLALADGSQSGFTPGQEASFDVFEQRYARHMQLEDEIAYPQARAVVDEREQQAMGREMAARRRG</sequence>
<dbReference type="Pfam" id="PF01814">
    <property type="entry name" value="Hemerythrin"/>
    <property type="match status" value="1"/>
</dbReference>
<evidence type="ECO:0000259" key="1">
    <source>
        <dbReference type="Pfam" id="PF01814"/>
    </source>
</evidence>
<reference evidence="2 3" key="1">
    <citation type="submission" date="2020-08" db="EMBL/GenBank/DDBJ databases">
        <title>Genome sequence of Diaphorobacter aerolatus KACC 16536T.</title>
        <authorList>
            <person name="Hyun D.-W."/>
            <person name="Bae J.-W."/>
        </authorList>
    </citation>
    <scope>NUCLEOTIDE SEQUENCE [LARGE SCALE GENOMIC DNA]</scope>
    <source>
        <strain evidence="2 3">KACC 16536</strain>
    </source>
</reference>
<dbReference type="AlphaFoldDB" id="A0A7H0GQB7"/>
<dbReference type="Gene3D" id="1.20.120.520">
    <property type="entry name" value="nmb1532 protein domain like"/>
    <property type="match status" value="1"/>
</dbReference>
<organism evidence="2 3">
    <name type="scientific">Diaphorobacter aerolatus</name>
    <dbReference type="NCBI Taxonomy" id="1288495"/>
    <lineage>
        <taxon>Bacteria</taxon>
        <taxon>Pseudomonadati</taxon>
        <taxon>Pseudomonadota</taxon>
        <taxon>Betaproteobacteria</taxon>
        <taxon>Burkholderiales</taxon>
        <taxon>Comamonadaceae</taxon>
        <taxon>Diaphorobacter</taxon>
    </lineage>
</organism>
<dbReference type="CDD" id="cd12108">
    <property type="entry name" value="Hr-like"/>
    <property type="match status" value="1"/>
</dbReference>
<feature type="domain" description="Hemerythrin-like" evidence="1">
    <location>
        <begin position="2"/>
        <end position="139"/>
    </location>
</feature>
<evidence type="ECO:0000313" key="2">
    <source>
        <dbReference type="EMBL" id="QNP50483.1"/>
    </source>
</evidence>
<dbReference type="KEGG" id="daer:H9K75_09755"/>
<evidence type="ECO:0000313" key="3">
    <source>
        <dbReference type="Proteomes" id="UP000516028"/>
    </source>
</evidence>